<keyword evidence="2" id="KW-1185">Reference proteome</keyword>
<dbReference type="STRING" id="1034943.BN59_01561"/>
<evidence type="ECO:0000313" key="1">
    <source>
        <dbReference type="EMBL" id="CDZ77279.1"/>
    </source>
</evidence>
<dbReference type="EMBL" id="CCSB01000002">
    <property type="protein sequence ID" value="CDZ77279.1"/>
    <property type="molecule type" value="Genomic_DNA"/>
</dbReference>
<reference evidence="1 2" key="1">
    <citation type="submission" date="2014-06" db="EMBL/GenBank/DDBJ databases">
        <authorList>
            <person name="Urmite Genomes Urmite Genomes"/>
        </authorList>
    </citation>
    <scope>NUCLEOTIDE SEQUENCE [LARGE SCALE GENOMIC DNA]</scope>
</reference>
<accession>A0A078KZQ1</accession>
<name>A0A078KZQ1_9GAMM</name>
<sequence>MLRWMQEVIQYGLQTMRLKYGGQRKLVAEVGQKITRDW</sequence>
<gene>
    <name evidence="1" type="ORF">BN59_01561</name>
</gene>
<dbReference type="AlphaFoldDB" id="A0A078KZQ1"/>
<dbReference type="Proteomes" id="UP000044071">
    <property type="component" value="Unassembled WGS sequence"/>
</dbReference>
<protein>
    <submittedName>
        <fullName evidence="1">Uncharacterized protein</fullName>
    </submittedName>
</protein>
<organism evidence="1 2">
    <name type="scientific">Legionella massiliensis</name>
    <dbReference type="NCBI Taxonomy" id="1034943"/>
    <lineage>
        <taxon>Bacteria</taxon>
        <taxon>Pseudomonadati</taxon>
        <taxon>Pseudomonadota</taxon>
        <taxon>Gammaproteobacteria</taxon>
        <taxon>Legionellales</taxon>
        <taxon>Legionellaceae</taxon>
        <taxon>Legionella</taxon>
    </lineage>
</organism>
<proteinExistence type="predicted"/>
<evidence type="ECO:0000313" key="2">
    <source>
        <dbReference type="Proteomes" id="UP000044071"/>
    </source>
</evidence>